<evidence type="ECO:0000313" key="1">
    <source>
        <dbReference type="EMBL" id="NOJ25254.1"/>
    </source>
</evidence>
<organism evidence="1 2">
    <name type="scientific">Vibrio coralliilyticus</name>
    <dbReference type="NCBI Taxonomy" id="190893"/>
    <lineage>
        <taxon>Bacteria</taxon>
        <taxon>Pseudomonadati</taxon>
        <taxon>Pseudomonadota</taxon>
        <taxon>Gammaproteobacteria</taxon>
        <taxon>Vibrionales</taxon>
        <taxon>Vibrionaceae</taxon>
        <taxon>Vibrio</taxon>
    </lineage>
</organism>
<proteinExistence type="predicted"/>
<dbReference type="AlphaFoldDB" id="A0AAP7DER4"/>
<protein>
    <submittedName>
        <fullName evidence="1">Uncharacterized protein</fullName>
    </submittedName>
</protein>
<reference evidence="1 2" key="1">
    <citation type="submission" date="2019-09" db="EMBL/GenBank/DDBJ databases">
        <title>Draft genome sequencing and comparative genomics of hatchery-associated Vibrios.</title>
        <authorList>
            <person name="Kehlet-Delgado H."/>
            <person name="Mueller R.S."/>
        </authorList>
    </citation>
    <scope>NUCLEOTIDE SEQUENCE [LARGE SCALE GENOMIC DNA]</scope>
    <source>
        <strain evidence="1 2">09-121-3</strain>
    </source>
</reference>
<dbReference type="Proteomes" id="UP000576645">
    <property type="component" value="Unassembled WGS sequence"/>
</dbReference>
<evidence type="ECO:0000313" key="2">
    <source>
        <dbReference type="Proteomes" id="UP000576645"/>
    </source>
</evidence>
<accession>A0AAP7DER4</accession>
<gene>
    <name evidence="1" type="ORF">F0238_21245</name>
</gene>
<dbReference type="EMBL" id="VTXP01000015">
    <property type="protein sequence ID" value="NOJ25254.1"/>
    <property type="molecule type" value="Genomic_DNA"/>
</dbReference>
<comment type="caution">
    <text evidence="1">The sequence shown here is derived from an EMBL/GenBank/DDBJ whole genome shotgun (WGS) entry which is preliminary data.</text>
</comment>
<name>A0AAP7DER4_9VIBR</name>
<sequence length="106" mass="12335">MEKIDYSIAYRDTKTLFALSLNVFIGDWIDNNDKKSVYYERMKKALAITNKICDGQIATTFSEHEAILKELVSCSELFCEAIAETTDYHKYLPFKSYLETLSNKER</sequence>
<dbReference type="RefSeq" id="WP_171353750.1">
    <property type="nucleotide sequence ID" value="NZ_VTXP01000015.1"/>
</dbReference>